<dbReference type="GO" id="GO:0005524">
    <property type="term" value="F:ATP binding"/>
    <property type="evidence" value="ECO:0007669"/>
    <property type="project" value="UniProtKB-KW"/>
</dbReference>
<dbReference type="Proteomes" id="UP000215145">
    <property type="component" value="Unassembled WGS sequence"/>
</dbReference>
<evidence type="ECO:0000256" key="3">
    <source>
        <dbReference type="ARBA" id="ARBA00012438"/>
    </source>
</evidence>
<evidence type="ECO:0000256" key="2">
    <source>
        <dbReference type="ARBA" id="ARBA00004651"/>
    </source>
</evidence>
<keyword evidence="13 14" id="KW-0472">Membrane</keyword>
<feature type="transmembrane region" description="Helical" evidence="14">
    <location>
        <begin position="21"/>
        <end position="41"/>
    </location>
</feature>
<dbReference type="EC" id="2.7.13.3" evidence="3"/>
<dbReference type="OrthoDB" id="9776552at2"/>
<dbReference type="PROSITE" id="PS50885">
    <property type="entry name" value="HAMP"/>
    <property type="match status" value="1"/>
</dbReference>
<keyword evidence="4" id="KW-1003">Cell membrane</keyword>
<dbReference type="Pfam" id="PF00672">
    <property type="entry name" value="HAMP"/>
    <property type="match status" value="1"/>
</dbReference>
<dbReference type="SUPFAM" id="SSF55874">
    <property type="entry name" value="ATPase domain of HSP90 chaperone/DNA topoisomerase II/histidine kinase"/>
    <property type="match status" value="1"/>
</dbReference>
<dbReference type="Pfam" id="PF02743">
    <property type="entry name" value="dCache_1"/>
    <property type="match status" value="1"/>
</dbReference>
<dbReference type="PROSITE" id="PS50109">
    <property type="entry name" value="HIS_KIN"/>
    <property type="match status" value="1"/>
</dbReference>
<sequence>MIFKPSTLFRFKNYRLSSKLILVYVLLSVIPMSLLGLFSYWQYEKSIEEQIGEYMPRFLMQANANITKHMEDFAELDTLMFNSDNMLAILRRDSYQSRSKLNQDQYDVNNYLARTYLNTGNPDILGVFLFSKNRFFYSARSKFAGLGADDALIPYGQDLNLTGKAKIILPSQINLVFENNEPYVLIMKQMNDVDNRKSLATMLIAVKLSFINNVLRDFEQNNTADLWLMNREGEIIFHTDEEKIGDFDTEINRYPILNGSFRKGSGNKAVIVSLSESLDFNWVLAHSIPLKNLTERTDLVRNVTIFVFICFVLMTSVLFIFFAMKVTRPIKKLSRLMKEVEMGRFQVDLQINSSDEVGTLARSFNSMVATIHELIETNFDIKIRQKEAELYALQSQINPHFMYNTLETINMAVEEGRSEMVVEMVTLLGRMLRFSVSNKNKYVPIADEVQHISNFLTIQKYRFTDRLLFEIDKKTDIDSYFTPKFILQPVIENAIKYGLETRKVLDIKLSISREFGAHSGEEDIVFRIRDNGPGIEQERLEEIERMLRSETLVGKDSGFGLGNVNARIVIMLGEEYGLQLHSIHGKGTEVMIRIPVINKEE</sequence>
<evidence type="ECO:0000256" key="7">
    <source>
        <dbReference type="ARBA" id="ARBA00022692"/>
    </source>
</evidence>
<evidence type="ECO:0000259" key="15">
    <source>
        <dbReference type="PROSITE" id="PS50109"/>
    </source>
</evidence>
<evidence type="ECO:0000256" key="1">
    <source>
        <dbReference type="ARBA" id="ARBA00000085"/>
    </source>
</evidence>
<gene>
    <name evidence="17" type="ORF">CGZ75_03930</name>
</gene>
<feature type="transmembrane region" description="Helical" evidence="14">
    <location>
        <begin position="303"/>
        <end position="324"/>
    </location>
</feature>
<dbReference type="InterPro" id="IPR010559">
    <property type="entry name" value="Sig_transdc_His_kin_internal"/>
</dbReference>
<evidence type="ECO:0000256" key="14">
    <source>
        <dbReference type="SAM" id="Phobius"/>
    </source>
</evidence>
<dbReference type="RefSeq" id="WP_089522964.1">
    <property type="nucleotide sequence ID" value="NZ_NMUQ01000001.1"/>
</dbReference>
<dbReference type="InterPro" id="IPR003594">
    <property type="entry name" value="HATPase_dom"/>
</dbReference>
<organism evidence="17 18">
    <name type="scientific">Paenibacillus herberti</name>
    <dbReference type="NCBI Taxonomy" id="1619309"/>
    <lineage>
        <taxon>Bacteria</taxon>
        <taxon>Bacillati</taxon>
        <taxon>Bacillota</taxon>
        <taxon>Bacilli</taxon>
        <taxon>Bacillales</taxon>
        <taxon>Paenibacillaceae</taxon>
        <taxon>Paenibacillus</taxon>
    </lineage>
</organism>
<comment type="catalytic activity">
    <reaction evidence="1">
        <text>ATP + protein L-histidine = ADP + protein N-phospho-L-histidine.</text>
        <dbReference type="EC" id="2.7.13.3"/>
    </reaction>
</comment>
<evidence type="ECO:0000256" key="8">
    <source>
        <dbReference type="ARBA" id="ARBA00022741"/>
    </source>
</evidence>
<feature type="domain" description="Histidine kinase" evidence="15">
    <location>
        <begin position="486"/>
        <end position="598"/>
    </location>
</feature>
<dbReference type="GO" id="GO:0000155">
    <property type="term" value="F:phosphorelay sensor kinase activity"/>
    <property type="evidence" value="ECO:0007669"/>
    <property type="project" value="InterPro"/>
</dbReference>
<evidence type="ECO:0000256" key="10">
    <source>
        <dbReference type="ARBA" id="ARBA00022840"/>
    </source>
</evidence>
<dbReference type="CDD" id="cd06225">
    <property type="entry name" value="HAMP"/>
    <property type="match status" value="1"/>
</dbReference>
<dbReference type="InterPro" id="IPR036890">
    <property type="entry name" value="HATPase_C_sf"/>
</dbReference>
<accession>A0A229P1N9</accession>
<feature type="domain" description="HAMP" evidence="16">
    <location>
        <begin position="324"/>
        <end position="376"/>
    </location>
</feature>
<dbReference type="PANTHER" id="PTHR34220">
    <property type="entry name" value="SENSOR HISTIDINE KINASE YPDA"/>
    <property type="match status" value="1"/>
</dbReference>
<evidence type="ECO:0000256" key="13">
    <source>
        <dbReference type="ARBA" id="ARBA00023136"/>
    </source>
</evidence>
<dbReference type="InterPro" id="IPR033479">
    <property type="entry name" value="dCache_1"/>
</dbReference>
<keyword evidence="8" id="KW-0547">Nucleotide-binding</keyword>
<dbReference type="CDD" id="cd18774">
    <property type="entry name" value="PDC2_HK_sensor"/>
    <property type="match status" value="1"/>
</dbReference>
<evidence type="ECO:0000313" key="18">
    <source>
        <dbReference type="Proteomes" id="UP000215145"/>
    </source>
</evidence>
<keyword evidence="18" id="KW-1185">Reference proteome</keyword>
<dbReference type="SMART" id="SM00387">
    <property type="entry name" value="HATPase_c"/>
    <property type="match status" value="1"/>
</dbReference>
<reference evidence="17 18" key="1">
    <citation type="submission" date="2017-07" db="EMBL/GenBank/DDBJ databases">
        <title>Paenibacillus herberti R33 genome sequencing and assembly.</title>
        <authorList>
            <person name="Su W."/>
        </authorList>
    </citation>
    <scope>NUCLEOTIDE SEQUENCE [LARGE SCALE GENOMIC DNA]</scope>
    <source>
        <strain evidence="17 18">R33</strain>
    </source>
</reference>
<dbReference type="PANTHER" id="PTHR34220:SF7">
    <property type="entry name" value="SENSOR HISTIDINE KINASE YPDA"/>
    <property type="match status" value="1"/>
</dbReference>
<keyword evidence="10" id="KW-0067">ATP-binding</keyword>
<name>A0A229P1N9_9BACL</name>
<keyword evidence="11 14" id="KW-1133">Transmembrane helix</keyword>
<proteinExistence type="predicted"/>
<dbReference type="Gene3D" id="3.30.450.20">
    <property type="entry name" value="PAS domain"/>
    <property type="match status" value="1"/>
</dbReference>
<dbReference type="Gene3D" id="1.10.8.500">
    <property type="entry name" value="HAMP domain in histidine kinase"/>
    <property type="match status" value="1"/>
</dbReference>
<evidence type="ECO:0000256" key="4">
    <source>
        <dbReference type="ARBA" id="ARBA00022475"/>
    </source>
</evidence>
<dbReference type="SMART" id="SM00304">
    <property type="entry name" value="HAMP"/>
    <property type="match status" value="1"/>
</dbReference>
<dbReference type="EMBL" id="NMUQ01000001">
    <property type="protein sequence ID" value="OXM15874.1"/>
    <property type="molecule type" value="Genomic_DNA"/>
</dbReference>
<dbReference type="InterPro" id="IPR003660">
    <property type="entry name" value="HAMP_dom"/>
</dbReference>
<dbReference type="AlphaFoldDB" id="A0A229P1N9"/>
<comment type="subcellular location">
    <subcellularLocation>
        <location evidence="2">Cell membrane</location>
        <topology evidence="2">Multi-pass membrane protein</topology>
    </subcellularLocation>
</comment>
<evidence type="ECO:0000256" key="9">
    <source>
        <dbReference type="ARBA" id="ARBA00022777"/>
    </source>
</evidence>
<evidence type="ECO:0000256" key="5">
    <source>
        <dbReference type="ARBA" id="ARBA00022553"/>
    </source>
</evidence>
<evidence type="ECO:0000259" key="16">
    <source>
        <dbReference type="PROSITE" id="PS50885"/>
    </source>
</evidence>
<keyword evidence="7 14" id="KW-0812">Transmembrane</keyword>
<comment type="caution">
    <text evidence="17">The sequence shown here is derived from an EMBL/GenBank/DDBJ whole genome shotgun (WGS) entry which is preliminary data.</text>
</comment>
<dbReference type="InterPro" id="IPR005467">
    <property type="entry name" value="His_kinase_dom"/>
</dbReference>
<keyword evidence="9 17" id="KW-0418">Kinase</keyword>
<keyword evidence="5" id="KW-0597">Phosphoprotein</keyword>
<dbReference type="Gene3D" id="3.30.565.10">
    <property type="entry name" value="Histidine kinase-like ATPase, C-terminal domain"/>
    <property type="match status" value="1"/>
</dbReference>
<dbReference type="InterPro" id="IPR050640">
    <property type="entry name" value="Bact_2-comp_sensor_kinase"/>
</dbReference>
<evidence type="ECO:0000256" key="12">
    <source>
        <dbReference type="ARBA" id="ARBA00023012"/>
    </source>
</evidence>
<evidence type="ECO:0000256" key="11">
    <source>
        <dbReference type="ARBA" id="ARBA00022989"/>
    </source>
</evidence>
<keyword evidence="6" id="KW-0808">Transferase</keyword>
<keyword evidence="12" id="KW-0902">Two-component regulatory system</keyword>
<protein>
    <recommendedName>
        <fullName evidence="3">histidine kinase</fullName>
        <ecNumber evidence="3">2.7.13.3</ecNumber>
    </recommendedName>
</protein>
<dbReference type="SUPFAM" id="SSF158472">
    <property type="entry name" value="HAMP domain-like"/>
    <property type="match status" value="1"/>
</dbReference>
<evidence type="ECO:0000313" key="17">
    <source>
        <dbReference type="EMBL" id="OXM15874.1"/>
    </source>
</evidence>
<dbReference type="GO" id="GO:0005886">
    <property type="term" value="C:plasma membrane"/>
    <property type="evidence" value="ECO:0007669"/>
    <property type="project" value="UniProtKB-SubCell"/>
</dbReference>
<evidence type="ECO:0000256" key="6">
    <source>
        <dbReference type="ARBA" id="ARBA00022679"/>
    </source>
</evidence>
<dbReference type="Pfam" id="PF02518">
    <property type="entry name" value="HATPase_c"/>
    <property type="match status" value="1"/>
</dbReference>
<dbReference type="Pfam" id="PF06580">
    <property type="entry name" value="His_kinase"/>
    <property type="match status" value="1"/>
</dbReference>